<proteinExistence type="predicted"/>
<evidence type="ECO:0000256" key="8">
    <source>
        <dbReference type="ARBA" id="ARBA00023242"/>
    </source>
</evidence>
<evidence type="ECO:0000256" key="9">
    <source>
        <dbReference type="PROSITE-ProRule" id="PRU00027"/>
    </source>
</evidence>
<dbReference type="PANTHER" id="PTHR46481:SF6">
    <property type="entry name" value="ZINC FINGER BED DOMAIN-CONTAINING PROTEIN RICESLEEPER 2-LIKE"/>
    <property type="match status" value="1"/>
</dbReference>
<organism evidence="11 12">
    <name type="scientific">Tagetes erecta</name>
    <name type="common">African marigold</name>
    <dbReference type="NCBI Taxonomy" id="13708"/>
    <lineage>
        <taxon>Eukaryota</taxon>
        <taxon>Viridiplantae</taxon>
        <taxon>Streptophyta</taxon>
        <taxon>Embryophyta</taxon>
        <taxon>Tracheophyta</taxon>
        <taxon>Spermatophyta</taxon>
        <taxon>Magnoliopsida</taxon>
        <taxon>eudicotyledons</taxon>
        <taxon>Gunneridae</taxon>
        <taxon>Pentapetalae</taxon>
        <taxon>asterids</taxon>
        <taxon>campanulids</taxon>
        <taxon>Asterales</taxon>
        <taxon>Asteraceae</taxon>
        <taxon>Asteroideae</taxon>
        <taxon>Heliantheae alliance</taxon>
        <taxon>Tageteae</taxon>
        <taxon>Tagetes</taxon>
    </lineage>
</organism>
<dbReference type="PROSITE" id="PS50808">
    <property type="entry name" value="ZF_BED"/>
    <property type="match status" value="1"/>
</dbReference>
<dbReference type="InterPro" id="IPR008906">
    <property type="entry name" value="HATC_C_dom"/>
</dbReference>
<dbReference type="GO" id="GO:0046983">
    <property type="term" value="F:protein dimerization activity"/>
    <property type="evidence" value="ECO:0007669"/>
    <property type="project" value="InterPro"/>
</dbReference>
<evidence type="ECO:0000256" key="4">
    <source>
        <dbReference type="ARBA" id="ARBA00022833"/>
    </source>
</evidence>
<evidence type="ECO:0000256" key="3">
    <source>
        <dbReference type="ARBA" id="ARBA00022771"/>
    </source>
</evidence>
<gene>
    <name evidence="11" type="ORF">QVD17_07975</name>
</gene>
<keyword evidence="3 9" id="KW-0863">Zinc-finger</keyword>
<dbReference type="Pfam" id="PF05699">
    <property type="entry name" value="Dimer_Tnp_hAT"/>
    <property type="match status" value="1"/>
</dbReference>
<evidence type="ECO:0000313" key="11">
    <source>
        <dbReference type="EMBL" id="KAK1431515.1"/>
    </source>
</evidence>
<comment type="subcellular location">
    <subcellularLocation>
        <location evidence="1">Nucleus</location>
    </subcellularLocation>
</comment>
<keyword evidence="12" id="KW-1185">Reference proteome</keyword>
<dbReference type="EMBL" id="JAUHHV010000002">
    <property type="protein sequence ID" value="KAK1431515.1"/>
    <property type="molecule type" value="Genomic_DNA"/>
</dbReference>
<dbReference type="Proteomes" id="UP001229421">
    <property type="component" value="Unassembled WGS sequence"/>
</dbReference>
<dbReference type="AlphaFoldDB" id="A0AAD8L5A0"/>
<protein>
    <recommendedName>
        <fullName evidence="10">BED-type domain-containing protein</fullName>
    </recommendedName>
</protein>
<keyword evidence="2" id="KW-0479">Metal-binding</keyword>
<feature type="domain" description="BED-type" evidence="10">
    <location>
        <begin position="18"/>
        <end position="62"/>
    </location>
</feature>
<dbReference type="PANTHER" id="PTHR46481">
    <property type="entry name" value="ZINC FINGER BED DOMAIN-CONTAINING PROTEIN 4"/>
    <property type="match status" value="1"/>
</dbReference>
<comment type="caution">
    <text evidence="11">The sequence shown here is derived from an EMBL/GenBank/DDBJ whole genome shotgun (WGS) entry which is preliminary data.</text>
</comment>
<keyword evidence="8" id="KW-0539">Nucleus</keyword>
<dbReference type="GO" id="GO:0008270">
    <property type="term" value="F:zinc ion binding"/>
    <property type="evidence" value="ECO:0007669"/>
    <property type="project" value="UniProtKB-KW"/>
</dbReference>
<keyword evidence="6" id="KW-0238">DNA-binding</keyword>
<name>A0AAD8L5A0_TARER</name>
<evidence type="ECO:0000256" key="5">
    <source>
        <dbReference type="ARBA" id="ARBA00023015"/>
    </source>
</evidence>
<keyword evidence="5" id="KW-0805">Transcription regulation</keyword>
<accession>A0AAD8L5A0</accession>
<dbReference type="GO" id="GO:0003677">
    <property type="term" value="F:DNA binding"/>
    <property type="evidence" value="ECO:0007669"/>
    <property type="project" value="UniProtKB-KW"/>
</dbReference>
<evidence type="ECO:0000256" key="6">
    <source>
        <dbReference type="ARBA" id="ARBA00023125"/>
    </source>
</evidence>
<evidence type="ECO:0000259" key="10">
    <source>
        <dbReference type="PROSITE" id="PS50808"/>
    </source>
</evidence>
<evidence type="ECO:0000313" key="12">
    <source>
        <dbReference type="Proteomes" id="UP001229421"/>
    </source>
</evidence>
<evidence type="ECO:0000256" key="1">
    <source>
        <dbReference type="ARBA" id="ARBA00004123"/>
    </source>
</evidence>
<dbReference type="Pfam" id="PF02892">
    <property type="entry name" value="zf-BED"/>
    <property type="match status" value="1"/>
</dbReference>
<keyword evidence="7" id="KW-0804">Transcription</keyword>
<dbReference type="SUPFAM" id="SSF57667">
    <property type="entry name" value="beta-beta-alpha zinc fingers"/>
    <property type="match status" value="1"/>
</dbReference>
<dbReference type="InterPro" id="IPR052035">
    <property type="entry name" value="ZnF_BED_domain_contain"/>
</dbReference>
<dbReference type="InterPro" id="IPR003656">
    <property type="entry name" value="Znf_BED"/>
</dbReference>
<reference evidence="11" key="1">
    <citation type="journal article" date="2023" name="bioRxiv">
        <title>Improved chromosome-level genome assembly for marigold (Tagetes erecta).</title>
        <authorList>
            <person name="Jiang F."/>
            <person name="Yuan L."/>
            <person name="Wang S."/>
            <person name="Wang H."/>
            <person name="Xu D."/>
            <person name="Wang A."/>
            <person name="Fan W."/>
        </authorList>
    </citation>
    <scope>NUCLEOTIDE SEQUENCE</scope>
    <source>
        <strain evidence="11">WSJ</strain>
        <tissue evidence="11">Leaf</tissue>
    </source>
</reference>
<dbReference type="GO" id="GO:0005634">
    <property type="term" value="C:nucleus"/>
    <property type="evidence" value="ECO:0007669"/>
    <property type="project" value="UniProtKB-SubCell"/>
</dbReference>
<evidence type="ECO:0000256" key="7">
    <source>
        <dbReference type="ARBA" id="ARBA00023163"/>
    </source>
</evidence>
<dbReference type="InterPro" id="IPR036236">
    <property type="entry name" value="Znf_C2H2_sf"/>
</dbReference>
<keyword evidence="4" id="KW-0862">Zinc</keyword>
<sequence>MSGNTEFEDEVESFNSSKDYSKVWLYFDKIEEDGIKKGRCNGCGKVLKANKGTTGMQRHIDRCFDTSEPGPPKKRAPLDQALYREKLAYSIIKHNYPFSYVEHEWTRELHKFLHRDVKYITRNTAKADVLKIYDREKTNLKEKLQKVTGRICLTADLWNEERKKKLEAIFKGMHKLYDKEYGILSMTSSSTLGSSRGRVLSKYRTSLLSSTVEALLCARDWLFGLEDEDDNEIEEGLAEDIESLYPTHASSHH</sequence>
<evidence type="ECO:0000256" key="2">
    <source>
        <dbReference type="ARBA" id="ARBA00022723"/>
    </source>
</evidence>
<dbReference type="SMART" id="SM00614">
    <property type="entry name" value="ZnF_BED"/>
    <property type="match status" value="1"/>
</dbReference>